<evidence type="ECO:0000256" key="1">
    <source>
        <dbReference type="PROSITE-ProRule" id="PRU00325"/>
    </source>
</evidence>
<sequence>MKLPDATTYSDVNSDSKFPKTDLGKVQSYLAPLDKNLDEHVQRLYNEQFLRYFRMSRRETCVFIKSSCHAEMKKGVSYTVDIELGLDGSITEAQCECAAGMGPQAHCKHVNTVLYGAVMFCKKMTVKTEESCTQKLQSFHKCKKFIGSPIKANALDMPGAAELTNIDFDPRPEEFRNAANYQDHFRNVCLNFPGISEMPIFQTFEPANTKADYLQTQHFFCYITITLIYFIQVIF</sequence>
<keyword evidence="1" id="KW-0862">Zinc</keyword>
<protein>
    <recommendedName>
        <fullName evidence="2">SWIM-type domain-containing protein</fullName>
    </recommendedName>
</protein>
<proteinExistence type="predicted"/>
<evidence type="ECO:0000313" key="3">
    <source>
        <dbReference type="EMBL" id="KAH3897209.1"/>
    </source>
</evidence>
<dbReference type="Proteomes" id="UP000828390">
    <property type="component" value="Unassembled WGS sequence"/>
</dbReference>
<reference evidence="3" key="1">
    <citation type="journal article" date="2019" name="bioRxiv">
        <title>The Genome of the Zebra Mussel, Dreissena polymorpha: A Resource for Invasive Species Research.</title>
        <authorList>
            <person name="McCartney M.A."/>
            <person name="Auch B."/>
            <person name="Kono T."/>
            <person name="Mallez S."/>
            <person name="Zhang Y."/>
            <person name="Obille A."/>
            <person name="Becker A."/>
            <person name="Abrahante J.E."/>
            <person name="Garbe J."/>
            <person name="Badalamenti J.P."/>
            <person name="Herman A."/>
            <person name="Mangelson H."/>
            <person name="Liachko I."/>
            <person name="Sullivan S."/>
            <person name="Sone E.D."/>
            <person name="Koren S."/>
            <person name="Silverstein K.A.T."/>
            <person name="Beckman K.B."/>
            <person name="Gohl D.M."/>
        </authorList>
    </citation>
    <scope>NUCLEOTIDE SEQUENCE</scope>
    <source>
        <strain evidence="3">Duluth1</strain>
        <tissue evidence="3">Whole animal</tissue>
    </source>
</reference>
<feature type="domain" description="SWIM-type" evidence="2">
    <location>
        <begin position="78"/>
        <end position="118"/>
    </location>
</feature>
<name>A0A9D4S945_DREPO</name>
<organism evidence="3 4">
    <name type="scientific">Dreissena polymorpha</name>
    <name type="common">Zebra mussel</name>
    <name type="synonym">Mytilus polymorpha</name>
    <dbReference type="NCBI Taxonomy" id="45954"/>
    <lineage>
        <taxon>Eukaryota</taxon>
        <taxon>Metazoa</taxon>
        <taxon>Spiralia</taxon>
        <taxon>Lophotrochozoa</taxon>
        <taxon>Mollusca</taxon>
        <taxon>Bivalvia</taxon>
        <taxon>Autobranchia</taxon>
        <taxon>Heteroconchia</taxon>
        <taxon>Euheterodonta</taxon>
        <taxon>Imparidentia</taxon>
        <taxon>Neoheterodontei</taxon>
        <taxon>Myida</taxon>
        <taxon>Dreissenoidea</taxon>
        <taxon>Dreissenidae</taxon>
        <taxon>Dreissena</taxon>
    </lineage>
</organism>
<dbReference type="AlphaFoldDB" id="A0A9D4S945"/>
<dbReference type="EMBL" id="JAIWYP010000001">
    <property type="protein sequence ID" value="KAH3897209.1"/>
    <property type="molecule type" value="Genomic_DNA"/>
</dbReference>
<keyword evidence="1" id="KW-0863">Zinc-finger</keyword>
<reference evidence="3" key="2">
    <citation type="submission" date="2020-11" db="EMBL/GenBank/DDBJ databases">
        <authorList>
            <person name="McCartney M.A."/>
            <person name="Auch B."/>
            <person name="Kono T."/>
            <person name="Mallez S."/>
            <person name="Becker A."/>
            <person name="Gohl D.M."/>
            <person name="Silverstein K.A.T."/>
            <person name="Koren S."/>
            <person name="Bechman K.B."/>
            <person name="Herman A."/>
            <person name="Abrahante J.E."/>
            <person name="Garbe J."/>
        </authorList>
    </citation>
    <scope>NUCLEOTIDE SEQUENCE</scope>
    <source>
        <strain evidence="3">Duluth1</strain>
        <tissue evidence="3">Whole animal</tissue>
    </source>
</reference>
<dbReference type="PROSITE" id="PS50966">
    <property type="entry name" value="ZF_SWIM"/>
    <property type="match status" value="1"/>
</dbReference>
<dbReference type="GO" id="GO:0008270">
    <property type="term" value="F:zinc ion binding"/>
    <property type="evidence" value="ECO:0007669"/>
    <property type="project" value="UniProtKB-KW"/>
</dbReference>
<comment type="caution">
    <text evidence="3">The sequence shown here is derived from an EMBL/GenBank/DDBJ whole genome shotgun (WGS) entry which is preliminary data.</text>
</comment>
<keyword evidence="4" id="KW-1185">Reference proteome</keyword>
<gene>
    <name evidence="3" type="ORF">DPMN_021395</name>
</gene>
<accession>A0A9D4S945</accession>
<evidence type="ECO:0000259" key="2">
    <source>
        <dbReference type="PROSITE" id="PS50966"/>
    </source>
</evidence>
<dbReference type="InterPro" id="IPR007527">
    <property type="entry name" value="Znf_SWIM"/>
</dbReference>
<evidence type="ECO:0000313" key="4">
    <source>
        <dbReference type="Proteomes" id="UP000828390"/>
    </source>
</evidence>
<keyword evidence="1" id="KW-0479">Metal-binding</keyword>